<dbReference type="PATRIC" id="fig|629262.5.peg.3260"/>
<comment type="caution">
    <text evidence="1">The sequence shown here is derived from an EMBL/GenBank/DDBJ whole genome shotgun (WGS) entry which is preliminary data.</text>
</comment>
<gene>
    <name evidence="1" type="ORF">PSYJA_19606</name>
</gene>
<proteinExistence type="predicted"/>
<dbReference type="InterPro" id="IPR036249">
    <property type="entry name" value="Thioredoxin-like_sf"/>
</dbReference>
<evidence type="ECO:0000313" key="2">
    <source>
        <dbReference type="Proteomes" id="UP000004471"/>
    </source>
</evidence>
<protein>
    <recommendedName>
        <fullName evidence="3">TRX family group 2 protein</fullName>
    </recommendedName>
</protein>
<name>F3FLH7_PSESX</name>
<dbReference type="HOGENOM" id="CLU_1213993_0_0_6"/>
<reference evidence="1 2" key="1">
    <citation type="journal article" date="2011" name="PLoS Pathog.">
        <title>Dynamic evolution of pathogenicity revealed by sequencing and comparative genomics of 19 Pseudomonas syringae isolates.</title>
        <authorList>
            <person name="Baltrus D.A."/>
            <person name="Nishimura M.T."/>
            <person name="Romanchuk A."/>
            <person name="Chang J.H."/>
            <person name="Mukhtar M.S."/>
            <person name="Cherkis K."/>
            <person name="Roach J."/>
            <person name="Grant S.R."/>
            <person name="Jones C.D."/>
            <person name="Dangl J.L."/>
        </authorList>
    </citation>
    <scope>NUCLEOTIDE SEQUENCE [LARGE SCALE GENOMIC DNA]</scope>
    <source>
        <strain evidence="2">M301072PT</strain>
    </source>
</reference>
<dbReference type="Proteomes" id="UP000004471">
    <property type="component" value="Unassembled WGS sequence"/>
</dbReference>
<dbReference type="Gene3D" id="3.40.30.10">
    <property type="entry name" value="Glutaredoxin"/>
    <property type="match status" value="1"/>
</dbReference>
<evidence type="ECO:0008006" key="3">
    <source>
        <dbReference type="Google" id="ProtNLM"/>
    </source>
</evidence>
<sequence>MGPMFIRQVNRTEALSMSVMTVTDSTFQKDVIEASNQKLVVVEFSTKGKVNKRGEENASARMDTIFDGLEADYADKVTLVRAEIELDADLKDSLNPLMTTEYAINHGPTLVFLKQGKRVRGDLVGQQTKEQMVKELDELLISLPPSKFEFSAFVEKRIKQAALTLADGKISARDDVALGQLIVFLTLRRALLSKGVALDLGILDGINDSLQLLQLLQPRETFLGRLEP</sequence>
<accession>F3FLH7</accession>
<dbReference type="EMBL" id="AEAH01000903">
    <property type="protein sequence ID" value="EGH31063.1"/>
    <property type="molecule type" value="Genomic_DNA"/>
</dbReference>
<evidence type="ECO:0000313" key="1">
    <source>
        <dbReference type="EMBL" id="EGH31063.1"/>
    </source>
</evidence>
<organism evidence="1 2">
    <name type="scientific">Pseudomonas syringae pv. japonica str. M301072</name>
    <dbReference type="NCBI Taxonomy" id="629262"/>
    <lineage>
        <taxon>Bacteria</taxon>
        <taxon>Pseudomonadati</taxon>
        <taxon>Pseudomonadota</taxon>
        <taxon>Gammaproteobacteria</taxon>
        <taxon>Pseudomonadales</taxon>
        <taxon>Pseudomonadaceae</taxon>
        <taxon>Pseudomonas</taxon>
        <taxon>Pseudomonas syringae</taxon>
    </lineage>
</organism>
<dbReference type="AlphaFoldDB" id="F3FLH7"/>
<dbReference type="SUPFAM" id="SSF52833">
    <property type="entry name" value="Thioredoxin-like"/>
    <property type="match status" value="1"/>
</dbReference>